<dbReference type="GeneID" id="36328007"/>
<organism evidence="2 3">
    <name type="scientific">Postia placenta MAD-698-R-SB12</name>
    <dbReference type="NCBI Taxonomy" id="670580"/>
    <lineage>
        <taxon>Eukaryota</taxon>
        <taxon>Fungi</taxon>
        <taxon>Dikarya</taxon>
        <taxon>Basidiomycota</taxon>
        <taxon>Agaricomycotina</taxon>
        <taxon>Agaricomycetes</taxon>
        <taxon>Polyporales</taxon>
        <taxon>Adustoporiaceae</taxon>
        <taxon>Rhodonia</taxon>
    </lineage>
</organism>
<evidence type="ECO:0000256" key="1">
    <source>
        <dbReference type="SAM" id="Coils"/>
    </source>
</evidence>
<feature type="non-terminal residue" evidence="2">
    <location>
        <position position="93"/>
    </location>
</feature>
<dbReference type="OrthoDB" id="10255344at2759"/>
<evidence type="ECO:0000313" key="2">
    <source>
        <dbReference type="EMBL" id="OSX67118.1"/>
    </source>
</evidence>
<sequence length="93" mass="10918">SESQISALRQELESTRENAVRFEKDCKAAEVELSMREIQHEQAVAALRRDLNALRANPKLEDKVIELEERHQEMEELLRSKCQEIEENDDRVL</sequence>
<gene>
    <name evidence="2" type="ORF">POSPLADRAFT_1088197</name>
</gene>
<dbReference type="AlphaFoldDB" id="A0A1X6NEQ5"/>
<proteinExistence type="predicted"/>
<accession>A0A1X6NEQ5</accession>
<reference evidence="2 3" key="1">
    <citation type="submission" date="2017-04" db="EMBL/GenBank/DDBJ databases">
        <title>Genome Sequence of the Model Brown-Rot Fungus Postia placenta SB12.</title>
        <authorList>
            <consortium name="DOE Joint Genome Institute"/>
            <person name="Gaskell J."/>
            <person name="Kersten P."/>
            <person name="Larrondo L.F."/>
            <person name="Canessa P."/>
            <person name="Martinez D."/>
            <person name="Hibbett D."/>
            <person name="Schmoll M."/>
            <person name="Kubicek C.P."/>
            <person name="Martinez A.T."/>
            <person name="Yadav J."/>
            <person name="Master E."/>
            <person name="Magnuson J.K."/>
            <person name="James T."/>
            <person name="Yaver D."/>
            <person name="Berka R."/>
            <person name="Labutti K."/>
            <person name="Lipzen A."/>
            <person name="Aerts A."/>
            <person name="Barry K."/>
            <person name="Henrissat B."/>
            <person name="Blanchette R."/>
            <person name="Grigoriev I."/>
            <person name="Cullen D."/>
        </authorList>
    </citation>
    <scope>NUCLEOTIDE SEQUENCE [LARGE SCALE GENOMIC DNA]</scope>
    <source>
        <strain evidence="2 3">MAD-698-R-SB12</strain>
    </source>
</reference>
<feature type="coiled-coil region" evidence="1">
    <location>
        <begin position="5"/>
        <end position="88"/>
    </location>
</feature>
<dbReference type="Proteomes" id="UP000194127">
    <property type="component" value="Unassembled WGS sequence"/>
</dbReference>
<protein>
    <submittedName>
        <fullName evidence="2">Uncharacterized protein</fullName>
    </submittedName>
</protein>
<feature type="non-terminal residue" evidence="2">
    <location>
        <position position="1"/>
    </location>
</feature>
<evidence type="ECO:0000313" key="3">
    <source>
        <dbReference type="Proteomes" id="UP000194127"/>
    </source>
</evidence>
<dbReference type="STRING" id="670580.A0A1X6NEQ5"/>
<keyword evidence="3" id="KW-1185">Reference proteome</keyword>
<name>A0A1X6NEQ5_9APHY</name>
<dbReference type="RefSeq" id="XP_024343912.1">
    <property type="nucleotide sequence ID" value="XM_024483058.1"/>
</dbReference>
<dbReference type="EMBL" id="KZ110591">
    <property type="protein sequence ID" value="OSX67118.1"/>
    <property type="molecule type" value="Genomic_DNA"/>
</dbReference>
<keyword evidence="1" id="KW-0175">Coiled coil</keyword>